<evidence type="ECO:0000256" key="1">
    <source>
        <dbReference type="SAM" id="Phobius"/>
    </source>
</evidence>
<evidence type="ECO:0000256" key="2">
    <source>
        <dbReference type="SAM" id="SignalP"/>
    </source>
</evidence>
<keyword evidence="4" id="KW-1185">Reference proteome</keyword>
<evidence type="ECO:0000313" key="3">
    <source>
        <dbReference type="EMBL" id="QDT71818.1"/>
    </source>
</evidence>
<dbReference type="OrthoDB" id="220177at2"/>
<keyword evidence="1" id="KW-1133">Transmembrane helix</keyword>
<keyword evidence="2" id="KW-0732">Signal</keyword>
<sequence length="2212" mass="235327" precursor="true">MNAPNPCLRSRQTRRFVGVLLALVVAATGASSSRAQTTATAPENHSPLAYRRVFVPAERTADWPTEGARYLPMERAEFERLVQQTTERRQLQRPGLAQVTSADYVARLTETDSLAGVATFDVRAIENSPTLLPLAPWNAVVLRGRWLAAAADAEPTPAEIGLWSDDEGQPATYGLLVDRSGPVAVDWRAAPSQRGGKLEFSLNLPIAVAQTLTLELPADATPTISSGQLVDQSPAPQGAMRSWKFQLAAGIEHRLTIRRQEAAPSTPSSATLPLAAMTEAYHLTADGVDYEAELRIQSRGALPAELRLAAPPSLHVASVAVNRSPVQWRRDPEDAAALLVALPTTGPLATGAPLIIAVSGAAPVTCDAPWTLPGIMPQGLLWTEGTSTLWVDPALEIRALTPRECSLLNVVGVGSGAAGEVYRLQAWSPAAAVDLIVGDRREVLRRRTGVVTEFADREIIARAQIVLWAEEGRAFRVTAPLANDWNIESIVAEPADAIAEWHVEEGEARKLQLQLRRSPTAAAPLSLTVAARKPWRSWTRMAPLSDLNFLQLPGGSDGQWLLAKDRRGKEIVPDAKLAEATVAADALPPAAQELLGKVDGGLLIDLSEANPAAIVSVASTPVAFQAEAWMDVTAGGTGYEHRAEILCRPVSGAISELRLLAARPLPADVAWQLDDGQPLSVERAAAPSSPPPPAATVAEYRVRLPQPRAVPFRIRAVWRSTLPDDAAVNVVSLPDAETWQAWAILRGHAGQFAVDPRGAASAFALPSRDASLDGQLPALACYRLGDDPATPPSTPPTFVSRAAGDAALTGGVVAWRCDAETQQFSDGTQNHRLAYQIEARQPADVELTVPAGIAFTTITLDGRSLIAARGPDARSVSLRIPASAQRQTLTVALEGKISPLSRRSTVEPMLPRASFPVLRGEWTLRWPAAYNAELLGPQRQHSDAPPADWLARLGGPLSGRGDQRWYDGMLLAHVDAASPVIPASAVGVAAPGGWSILTQTFVDRPAPVELRLVSAVQANWHVAWLTAAVASAWLWARSRRAVVLLTAAAAALCLAVPDAYIPLPQATFLGLLTGAFVRQFVSFLTKSRTGVRPRSSAAVAILITAVSSATVTFTPSQSFAQGSPPTPTLTEIAAPASASPLVPAPAKAPPQVLFPVDDAGQPSGGDVYVPAPLAAQLLSATGEAPAALVDARYQIELQPVGADGELVPRRVQLRFGWHSRRSQTRVELPLAAAGMLDPASLLLDGQPILPAWSANGAALLVTLSQPGAHELTASLTPLETSSAVGESQRARLQLRVPSLTGSTVEVLHPAGLADVQVAAADLAPAQSSAARTTFHLGPADLLDVTWPARLPREAAGVTVEQLSLLEVDPAAARLEVRLRLSGDAAPLETLRVAASPQLKLLPLPEGSPLEVALPPLGEPAAAGTTSFRFRSKPTWPVVLSLQYQLQRTLSVGRIDYPWVEPLGVNVRSRHFAVAADPRLRVRDGAAGGLTPVTLAELETLWGPAAADASLHYAVAADTPDWSLDVAPASARFTSRDSLELHCGETDVRVAYAAAISEVDGELLVHRLVVSPDLQIEHVAASLDGSDAALPLRWARPQPNQLHVFLSRPLSEPHTLRVEGRLHEAVTAAPAGGAAADAGVLPALQRTVQVPHIALESSPAAPVDVSLFRSGDVLVAWASAAPPPKPSANSVDPAKGLLVGQFAVQRNAASPLELRITRNDAQYEADALLTLQLEAAEPTAECRLQGRATGGMVDRLRLIVGKNWRGPLTVEPAARIERRDIAADADRQTLDVRLERAIPAGEAFRIVIRGPVSLESDQRIRFPALRLANAQRQRLFLILPPTTGNLTPEWTLRGVQAQPLPEALAAGLDSAPTPAYRVLRERFVAEQRVFPDAIRSSAYRLAEIRMVVDADGSATALAQLVVQAGGGDQCQVTFPAGAQVQYVAVDGIPLHQLPAAASWNAPVASRFLPRVFQFSYRLPKFAAAAERQFTPPQVAVDGKALAPQRTLWQIADAAAQPMPSDRSRLMTAGELAAAARRAQIDAFLDAYPLASQLAEWELKQWRQPWLDRFSSADPASAASDPAAWTRLRERLAAADAPTSASADAATESESFWSDSASAGVISIAGDAAGAVTLVPRTTPWPIARWFAAAMLAAAVGVAWRQPTALRSLTFPMQRWPYIAFGAAGLMWWAFLAPSLLGLVIIAFAIAAYRKSRR</sequence>
<evidence type="ECO:0000313" key="4">
    <source>
        <dbReference type="Proteomes" id="UP000317909"/>
    </source>
</evidence>
<feature type="transmembrane region" description="Helical" evidence="1">
    <location>
        <begin position="2178"/>
        <end position="2207"/>
    </location>
</feature>
<dbReference type="KEGG" id="llh:I41_09790"/>
<organism evidence="3 4">
    <name type="scientific">Lacipirellula limnantheis</name>
    <dbReference type="NCBI Taxonomy" id="2528024"/>
    <lineage>
        <taxon>Bacteria</taxon>
        <taxon>Pseudomonadati</taxon>
        <taxon>Planctomycetota</taxon>
        <taxon>Planctomycetia</taxon>
        <taxon>Pirellulales</taxon>
        <taxon>Lacipirellulaceae</taxon>
        <taxon>Lacipirellula</taxon>
    </lineage>
</organism>
<keyword evidence="1" id="KW-0812">Transmembrane</keyword>
<feature type="chain" id="PRO_5022046482" evidence="2">
    <location>
        <begin position="36"/>
        <end position="2212"/>
    </location>
</feature>
<feature type="signal peptide" evidence="2">
    <location>
        <begin position="1"/>
        <end position="35"/>
    </location>
</feature>
<reference evidence="3 4" key="1">
    <citation type="submission" date="2019-02" db="EMBL/GenBank/DDBJ databases">
        <title>Deep-cultivation of Planctomycetes and their phenomic and genomic characterization uncovers novel biology.</title>
        <authorList>
            <person name="Wiegand S."/>
            <person name="Jogler M."/>
            <person name="Boedeker C."/>
            <person name="Pinto D."/>
            <person name="Vollmers J."/>
            <person name="Rivas-Marin E."/>
            <person name="Kohn T."/>
            <person name="Peeters S.H."/>
            <person name="Heuer A."/>
            <person name="Rast P."/>
            <person name="Oberbeckmann S."/>
            <person name="Bunk B."/>
            <person name="Jeske O."/>
            <person name="Meyerdierks A."/>
            <person name="Storesund J.E."/>
            <person name="Kallscheuer N."/>
            <person name="Luecker S."/>
            <person name="Lage O.M."/>
            <person name="Pohl T."/>
            <person name="Merkel B.J."/>
            <person name="Hornburger P."/>
            <person name="Mueller R.-W."/>
            <person name="Bruemmer F."/>
            <person name="Labrenz M."/>
            <person name="Spormann A.M."/>
            <person name="Op den Camp H."/>
            <person name="Overmann J."/>
            <person name="Amann R."/>
            <person name="Jetten M.S.M."/>
            <person name="Mascher T."/>
            <person name="Medema M.H."/>
            <person name="Devos D.P."/>
            <person name="Kaster A.-K."/>
            <person name="Ovreas L."/>
            <person name="Rohde M."/>
            <person name="Galperin M.Y."/>
            <person name="Jogler C."/>
        </authorList>
    </citation>
    <scope>NUCLEOTIDE SEQUENCE [LARGE SCALE GENOMIC DNA]</scope>
    <source>
        <strain evidence="3 4">I41</strain>
    </source>
</reference>
<dbReference type="RefSeq" id="WP_145431379.1">
    <property type="nucleotide sequence ID" value="NZ_CP036339.1"/>
</dbReference>
<proteinExistence type="predicted"/>
<dbReference type="EMBL" id="CP036339">
    <property type="protein sequence ID" value="QDT71818.1"/>
    <property type="molecule type" value="Genomic_DNA"/>
</dbReference>
<name>A0A517TTW1_9BACT</name>
<protein>
    <submittedName>
        <fullName evidence="3">Uncharacterized protein</fullName>
    </submittedName>
</protein>
<dbReference type="Proteomes" id="UP000317909">
    <property type="component" value="Chromosome"/>
</dbReference>
<gene>
    <name evidence="3" type="ORF">I41_09790</name>
</gene>
<keyword evidence="1" id="KW-0472">Membrane</keyword>
<accession>A0A517TTW1</accession>